<protein>
    <submittedName>
        <fullName evidence="1">Uncharacterized protein</fullName>
    </submittedName>
</protein>
<sequence length="87" mass="9518">MAAPKASRAKSKPLCCLSVGYVSLLLDADKGTQVLKLLSEAVQCKEDYQGRSYVYAVQGPPNLELKLVQPGDVRMPERRDSHLLTGD</sequence>
<gene>
    <name evidence="1" type="ORF">QWZ03_18110</name>
</gene>
<evidence type="ECO:0000313" key="2">
    <source>
        <dbReference type="Proteomes" id="UP001180081"/>
    </source>
</evidence>
<evidence type="ECO:0000313" key="1">
    <source>
        <dbReference type="EMBL" id="MDN3578684.1"/>
    </source>
</evidence>
<reference evidence="1" key="1">
    <citation type="journal article" date="2014" name="Int. J. Syst. Evol. Microbiol.">
        <title>Complete genome of a new Firmicutes species belonging to the dominant human colonic microbiota ('Ruminococcus bicirculans') reveals two chromosomes and a selective capacity to utilize plant glucans.</title>
        <authorList>
            <consortium name="NISC Comparative Sequencing Program"/>
            <person name="Wegmann U."/>
            <person name="Louis P."/>
            <person name="Goesmann A."/>
            <person name="Henrissat B."/>
            <person name="Duncan S.H."/>
            <person name="Flint H.J."/>
        </authorList>
    </citation>
    <scope>NUCLEOTIDE SEQUENCE</scope>
    <source>
        <strain evidence="1">CECT 7703</strain>
    </source>
</reference>
<keyword evidence="2" id="KW-1185">Reference proteome</keyword>
<accession>A0ABT8BB31</accession>
<name>A0ABT8BB31_9NEIS</name>
<dbReference type="RefSeq" id="WP_290334013.1">
    <property type="nucleotide sequence ID" value="NZ_JAUFPU010000018.1"/>
</dbReference>
<reference evidence="1" key="2">
    <citation type="submission" date="2023-06" db="EMBL/GenBank/DDBJ databases">
        <authorList>
            <person name="Lucena T."/>
            <person name="Sun Q."/>
        </authorList>
    </citation>
    <scope>NUCLEOTIDE SEQUENCE</scope>
    <source>
        <strain evidence="1">CECT 7703</strain>
    </source>
</reference>
<proteinExistence type="predicted"/>
<comment type="caution">
    <text evidence="1">The sequence shown here is derived from an EMBL/GenBank/DDBJ whole genome shotgun (WGS) entry which is preliminary data.</text>
</comment>
<dbReference type="Proteomes" id="UP001180081">
    <property type="component" value="Unassembled WGS sequence"/>
</dbReference>
<organism evidence="1 2">
    <name type="scientific">Chitinimonas viridis</name>
    <dbReference type="NCBI Taxonomy" id="664880"/>
    <lineage>
        <taxon>Bacteria</taxon>
        <taxon>Pseudomonadati</taxon>
        <taxon>Pseudomonadota</taxon>
        <taxon>Betaproteobacteria</taxon>
        <taxon>Neisseriales</taxon>
        <taxon>Chitinibacteraceae</taxon>
        <taxon>Chitinimonas</taxon>
    </lineage>
</organism>
<dbReference type="EMBL" id="JAUFPU010000018">
    <property type="protein sequence ID" value="MDN3578684.1"/>
    <property type="molecule type" value="Genomic_DNA"/>
</dbReference>